<dbReference type="AlphaFoldDB" id="A0A2I0ARV9"/>
<proteinExistence type="predicted"/>
<feature type="compositionally biased region" description="Basic and acidic residues" evidence="1">
    <location>
        <begin position="43"/>
        <end position="55"/>
    </location>
</feature>
<accession>A0A2I0ARV9</accession>
<organism evidence="2 3">
    <name type="scientific">Apostasia shenzhenica</name>
    <dbReference type="NCBI Taxonomy" id="1088818"/>
    <lineage>
        <taxon>Eukaryota</taxon>
        <taxon>Viridiplantae</taxon>
        <taxon>Streptophyta</taxon>
        <taxon>Embryophyta</taxon>
        <taxon>Tracheophyta</taxon>
        <taxon>Spermatophyta</taxon>
        <taxon>Magnoliopsida</taxon>
        <taxon>Liliopsida</taxon>
        <taxon>Asparagales</taxon>
        <taxon>Orchidaceae</taxon>
        <taxon>Apostasioideae</taxon>
        <taxon>Apostasia</taxon>
    </lineage>
</organism>
<dbReference type="Proteomes" id="UP000236161">
    <property type="component" value="Unassembled WGS sequence"/>
</dbReference>
<keyword evidence="3" id="KW-1185">Reference proteome</keyword>
<feature type="region of interest" description="Disordered" evidence="1">
    <location>
        <begin position="1"/>
        <end position="61"/>
    </location>
</feature>
<evidence type="ECO:0000256" key="1">
    <source>
        <dbReference type="SAM" id="MobiDB-lite"/>
    </source>
</evidence>
<name>A0A2I0ARV9_9ASPA</name>
<reference evidence="2 3" key="1">
    <citation type="journal article" date="2017" name="Nature">
        <title>The Apostasia genome and the evolution of orchids.</title>
        <authorList>
            <person name="Zhang G.Q."/>
            <person name="Liu K.W."/>
            <person name="Li Z."/>
            <person name="Lohaus R."/>
            <person name="Hsiao Y.Y."/>
            <person name="Niu S.C."/>
            <person name="Wang J.Y."/>
            <person name="Lin Y.C."/>
            <person name="Xu Q."/>
            <person name="Chen L.J."/>
            <person name="Yoshida K."/>
            <person name="Fujiwara S."/>
            <person name="Wang Z.W."/>
            <person name="Zhang Y.Q."/>
            <person name="Mitsuda N."/>
            <person name="Wang M."/>
            <person name="Liu G.H."/>
            <person name="Pecoraro L."/>
            <person name="Huang H.X."/>
            <person name="Xiao X.J."/>
            <person name="Lin M."/>
            <person name="Wu X.Y."/>
            <person name="Wu W.L."/>
            <person name="Chen Y.Y."/>
            <person name="Chang S.B."/>
            <person name="Sakamoto S."/>
            <person name="Ohme-Takagi M."/>
            <person name="Yagi M."/>
            <person name="Zeng S.J."/>
            <person name="Shen C.Y."/>
            <person name="Yeh C.M."/>
            <person name="Luo Y.B."/>
            <person name="Tsai W.C."/>
            <person name="Van de Peer Y."/>
            <person name="Liu Z.J."/>
        </authorList>
    </citation>
    <scope>NUCLEOTIDE SEQUENCE [LARGE SCALE GENOMIC DNA]</scope>
    <source>
        <strain evidence="3">cv. Shenzhen</strain>
        <tissue evidence="2">Stem</tissue>
    </source>
</reference>
<dbReference type="EMBL" id="KZ451955">
    <property type="protein sequence ID" value="PKA58283.1"/>
    <property type="molecule type" value="Genomic_DNA"/>
</dbReference>
<evidence type="ECO:0000313" key="3">
    <source>
        <dbReference type="Proteomes" id="UP000236161"/>
    </source>
</evidence>
<protein>
    <submittedName>
        <fullName evidence="2">Uncharacterized protein</fullName>
    </submittedName>
</protein>
<sequence>MEDTEDESEKANKSSTSDAISDATNDLELSTASHGSLDDEDNEVRNDEKIDKGQDGEIGGVVQECRSGVRKADTSCQETRRFLDLNDSPRELDLQANIVVFLCSYNVGKMNFNTFGA</sequence>
<evidence type="ECO:0000313" key="2">
    <source>
        <dbReference type="EMBL" id="PKA58283.1"/>
    </source>
</evidence>
<feature type="compositionally biased region" description="Polar residues" evidence="1">
    <location>
        <begin position="13"/>
        <end position="34"/>
    </location>
</feature>
<gene>
    <name evidence="2" type="ORF">AXF42_Ash013007</name>
</gene>